<dbReference type="InterPro" id="IPR031165">
    <property type="entry name" value="GNAT_YJDJ"/>
</dbReference>
<organism evidence="3 4">
    <name type="scientific">Patulibacter medicamentivorans</name>
    <dbReference type="NCBI Taxonomy" id="1097667"/>
    <lineage>
        <taxon>Bacteria</taxon>
        <taxon>Bacillati</taxon>
        <taxon>Actinomycetota</taxon>
        <taxon>Thermoleophilia</taxon>
        <taxon>Solirubrobacterales</taxon>
        <taxon>Patulibacteraceae</taxon>
        <taxon>Patulibacter</taxon>
    </lineage>
</organism>
<evidence type="ECO:0000313" key="4">
    <source>
        <dbReference type="Proteomes" id="UP000005143"/>
    </source>
</evidence>
<dbReference type="PROSITE" id="PS51729">
    <property type="entry name" value="GNAT_YJDJ"/>
    <property type="match status" value="1"/>
</dbReference>
<name>H0E1H2_9ACTN</name>
<dbReference type="Proteomes" id="UP000005143">
    <property type="component" value="Unassembled WGS sequence"/>
</dbReference>
<feature type="domain" description="N-acetyltransferase" evidence="2">
    <location>
        <begin position="6"/>
        <end position="93"/>
    </location>
</feature>
<comment type="caution">
    <text evidence="3">The sequence shown here is derived from an EMBL/GenBank/DDBJ whole genome shotgun (WGS) entry which is preliminary data.</text>
</comment>
<evidence type="ECO:0000313" key="3">
    <source>
        <dbReference type="EMBL" id="EHN12457.1"/>
    </source>
</evidence>
<dbReference type="SUPFAM" id="SSF55729">
    <property type="entry name" value="Acyl-CoA N-acyltransferases (Nat)"/>
    <property type="match status" value="1"/>
</dbReference>
<dbReference type="EMBL" id="AGUD01000022">
    <property type="protein sequence ID" value="EHN12457.1"/>
    <property type="molecule type" value="Genomic_DNA"/>
</dbReference>
<dbReference type="InterPro" id="IPR016181">
    <property type="entry name" value="Acyl_CoA_acyltransferase"/>
</dbReference>
<dbReference type="RefSeq" id="WP_007570794.1">
    <property type="nucleotide sequence ID" value="NZ_AGUD01000022.1"/>
</dbReference>
<protein>
    <submittedName>
        <fullName evidence="3">Uncharacterized protein</fullName>
    </submittedName>
</protein>
<dbReference type="AlphaFoldDB" id="H0E1H2"/>
<proteinExistence type="predicted"/>
<dbReference type="PANTHER" id="PTHR31435">
    <property type="entry name" value="PROTEIN NATD1"/>
    <property type="match status" value="1"/>
</dbReference>
<accession>H0E1H2</accession>
<dbReference type="CDD" id="cd04301">
    <property type="entry name" value="NAT_SF"/>
    <property type="match status" value="1"/>
</dbReference>
<keyword evidence="4" id="KW-1185">Reference proteome</keyword>
<dbReference type="Gene3D" id="3.40.630.30">
    <property type="match status" value="1"/>
</dbReference>
<dbReference type="InterPro" id="IPR045057">
    <property type="entry name" value="Gcn5-rel_NAT"/>
</dbReference>
<sequence length="101" mass="11580">MATDVRDNPDEHRYEARTDDGLAGFAEYQLVRGDRIIFTHTEVDPKFEGQGIGSALAKGALDDARERGLQIVPICPFIARYVHRHPEYMPHLDERIRKAFE</sequence>
<dbReference type="GO" id="GO:0016747">
    <property type="term" value="F:acyltransferase activity, transferring groups other than amino-acyl groups"/>
    <property type="evidence" value="ECO:0007669"/>
    <property type="project" value="InterPro"/>
</dbReference>
<dbReference type="PROSITE" id="PS51186">
    <property type="entry name" value="GNAT"/>
    <property type="match status" value="1"/>
</dbReference>
<dbReference type="Pfam" id="PF14542">
    <property type="entry name" value="Acetyltransf_CG"/>
    <property type="match status" value="1"/>
</dbReference>
<evidence type="ECO:0000259" key="2">
    <source>
        <dbReference type="PROSITE" id="PS51729"/>
    </source>
</evidence>
<gene>
    <name evidence="3" type="ORF">PAI11_06340</name>
</gene>
<dbReference type="PANTHER" id="PTHR31435:SF10">
    <property type="entry name" value="BSR4717 PROTEIN"/>
    <property type="match status" value="1"/>
</dbReference>
<reference evidence="3 4" key="1">
    <citation type="journal article" date="2013" name="Biodegradation">
        <title>Quantitative proteomic analysis of ibuprofen-degrading Patulibacter sp. strain I11.</title>
        <authorList>
            <person name="Almeida B."/>
            <person name="Kjeldal H."/>
            <person name="Lolas I."/>
            <person name="Knudsen A.D."/>
            <person name="Carvalho G."/>
            <person name="Nielsen K.L."/>
            <person name="Barreto Crespo M.T."/>
            <person name="Stensballe A."/>
            <person name="Nielsen J.L."/>
        </authorList>
    </citation>
    <scope>NUCLEOTIDE SEQUENCE [LARGE SCALE GENOMIC DNA]</scope>
    <source>
        <strain evidence="3 4">I11</strain>
    </source>
</reference>
<dbReference type="InterPro" id="IPR000182">
    <property type="entry name" value="GNAT_dom"/>
</dbReference>
<feature type="domain" description="N-acetyltransferase" evidence="1">
    <location>
        <begin position="1"/>
        <end position="101"/>
    </location>
</feature>
<evidence type="ECO:0000259" key="1">
    <source>
        <dbReference type="PROSITE" id="PS51186"/>
    </source>
</evidence>